<evidence type="ECO:0000313" key="2">
    <source>
        <dbReference type="Proteomes" id="UP000091897"/>
    </source>
</evidence>
<dbReference type="RefSeq" id="WP_066347642.1">
    <property type="nucleotide sequence ID" value="NZ_CBCSFJ010000005.1"/>
</dbReference>
<dbReference type="EMBL" id="CP016170">
    <property type="protein sequence ID" value="ANN66487.1"/>
    <property type="molecule type" value="Genomic_DNA"/>
</dbReference>
<organism evidence="1 2">
    <name type="scientific">Bordetella bronchialis</name>
    <dbReference type="NCBI Taxonomy" id="463025"/>
    <lineage>
        <taxon>Bacteria</taxon>
        <taxon>Pseudomonadati</taxon>
        <taxon>Pseudomonadota</taxon>
        <taxon>Betaproteobacteria</taxon>
        <taxon>Burkholderiales</taxon>
        <taxon>Alcaligenaceae</taxon>
        <taxon>Bordetella</taxon>
    </lineage>
</organism>
<accession>A0ABN4QZJ2</accession>
<reference evidence="1 2" key="1">
    <citation type="submission" date="2016-06" db="EMBL/GenBank/DDBJ databases">
        <title>Complete genome sequences of Bordetella bronchialis and Bordetella flabilis.</title>
        <authorList>
            <person name="LiPuma J.J."/>
            <person name="Spilker T."/>
        </authorList>
    </citation>
    <scope>NUCLEOTIDE SEQUENCE [LARGE SCALE GENOMIC DNA]</scope>
    <source>
        <strain evidence="1 2">AU3182</strain>
    </source>
</reference>
<sequence>MARKGYSIQKGPSAAFPLISFSLTSERPEVFLPKVEKELKKSGFVGRVLVDTLGCNGMTARRFFVGEFDGEQLRRSSFKAISHSDLDAATEQFCLKFYMSHLEDLERSVLTPVQRFRLQRAAV</sequence>
<gene>
    <name evidence="1" type="ORF">BAU06_09425</name>
</gene>
<keyword evidence="2" id="KW-1185">Reference proteome</keyword>
<dbReference type="InterPro" id="IPR031834">
    <property type="entry name" value="RnlB/LsoB_antitoxin"/>
</dbReference>
<protein>
    <submittedName>
        <fullName evidence="1">Uncharacterized protein</fullName>
    </submittedName>
</protein>
<name>A0ABN4QZJ2_9BORD</name>
<dbReference type="Pfam" id="PF15933">
    <property type="entry name" value="RnlB_antitoxin"/>
    <property type="match status" value="1"/>
</dbReference>
<evidence type="ECO:0000313" key="1">
    <source>
        <dbReference type="EMBL" id="ANN66487.1"/>
    </source>
</evidence>
<proteinExistence type="predicted"/>
<dbReference type="Proteomes" id="UP000091897">
    <property type="component" value="Chromosome"/>
</dbReference>